<sequence>MTIVILRIILRRKQAKINTKSLKIFSEIFFVIKKISASSYFHCLAFFSQFLVRKELKKNSQSFYQFPIFEFN</sequence>
<proteinExistence type="predicted"/>
<dbReference type="EMBL" id="FNUS01000005">
    <property type="protein sequence ID" value="SEG40272.1"/>
    <property type="molecule type" value="Genomic_DNA"/>
</dbReference>
<organism evidence="1 2">
    <name type="scientific">Halpernia humi</name>
    <dbReference type="NCBI Taxonomy" id="493375"/>
    <lineage>
        <taxon>Bacteria</taxon>
        <taxon>Pseudomonadati</taxon>
        <taxon>Bacteroidota</taxon>
        <taxon>Flavobacteriia</taxon>
        <taxon>Flavobacteriales</taxon>
        <taxon>Weeksellaceae</taxon>
        <taxon>Chryseobacterium group</taxon>
        <taxon>Halpernia</taxon>
    </lineage>
</organism>
<evidence type="ECO:0000313" key="1">
    <source>
        <dbReference type="EMBL" id="SEG40272.1"/>
    </source>
</evidence>
<name>A0A1H5ZVV5_9FLAO</name>
<evidence type="ECO:0000313" key="2">
    <source>
        <dbReference type="Proteomes" id="UP000236738"/>
    </source>
</evidence>
<gene>
    <name evidence="1" type="ORF">SAMN05421847_2225</name>
</gene>
<protein>
    <submittedName>
        <fullName evidence="1">Uncharacterized protein</fullName>
    </submittedName>
</protein>
<dbReference type="AlphaFoldDB" id="A0A1H5ZVV5"/>
<keyword evidence="2" id="KW-1185">Reference proteome</keyword>
<reference evidence="2" key="1">
    <citation type="submission" date="2016-10" db="EMBL/GenBank/DDBJ databases">
        <authorList>
            <person name="Varghese N."/>
            <person name="Submissions S."/>
        </authorList>
    </citation>
    <scope>NUCLEOTIDE SEQUENCE [LARGE SCALE GENOMIC DNA]</scope>
    <source>
        <strain evidence="2">DSM 21580</strain>
    </source>
</reference>
<accession>A0A1H5ZVV5</accession>
<dbReference type="Proteomes" id="UP000236738">
    <property type="component" value="Unassembled WGS sequence"/>
</dbReference>